<accession>A0A5B7CJR6</accession>
<gene>
    <name evidence="3" type="ORF">E2C01_001164</name>
</gene>
<feature type="transmembrane region" description="Helical" evidence="2">
    <location>
        <begin position="59"/>
        <end position="84"/>
    </location>
</feature>
<dbReference type="Proteomes" id="UP000324222">
    <property type="component" value="Unassembled WGS sequence"/>
</dbReference>
<evidence type="ECO:0000313" key="4">
    <source>
        <dbReference type="Proteomes" id="UP000324222"/>
    </source>
</evidence>
<name>A0A5B7CJR6_PORTR</name>
<evidence type="ECO:0000313" key="3">
    <source>
        <dbReference type="EMBL" id="MPC08576.1"/>
    </source>
</evidence>
<organism evidence="3 4">
    <name type="scientific">Portunus trituberculatus</name>
    <name type="common">Swimming crab</name>
    <name type="synonym">Neptunus trituberculatus</name>
    <dbReference type="NCBI Taxonomy" id="210409"/>
    <lineage>
        <taxon>Eukaryota</taxon>
        <taxon>Metazoa</taxon>
        <taxon>Ecdysozoa</taxon>
        <taxon>Arthropoda</taxon>
        <taxon>Crustacea</taxon>
        <taxon>Multicrustacea</taxon>
        <taxon>Malacostraca</taxon>
        <taxon>Eumalacostraca</taxon>
        <taxon>Eucarida</taxon>
        <taxon>Decapoda</taxon>
        <taxon>Pleocyemata</taxon>
        <taxon>Brachyura</taxon>
        <taxon>Eubrachyura</taxon>
        <taxon>Portunoidea</taxon>
        <taxon>Portunidae</taxon>
        <taxon>Portuninae</taxon>
        <taxon>Portunus</taxon>
    </lineage>
</organism>
<keyword evidence="4" id="KW-1185">Reference proteome</keyword>
<dbReference type="AlphaFoldDB" id="A0A5B7CJR6"/>
<protein>
    <submittedName>
        <fullName evidence="3">Uncharacterized protein</fullName>
    </submittedName>
</protein>
<dbReference type="EMBL" id="VSRR010000035">
    <property type="protein sequence ID" value="MPC08576.1"/>
    <property type="molecule type" value="Genomic_DNA"/>
</dbReference>
<keyword evidence="2" id="KW-0812">Transmembrane</keyword>
<feature type="region of interest" description="Disordered" evidence="1">
    <location>
        <begin position="1"/>
        <end position="33"/>
    </location>
</feature>
<evidence type="ECO:0000256" key="2">
    <source>
        <dbReference type="SAM" id="Phobius"/>
    </source>
</evidence>
<comment type="caution">
    <text evidence="3">The sequence shown here is derived from an EMBL/GenBank/DDBJ whole genome shotgun (WGS) entry which is preliminary data.</text>
</comment>
<keyword evidence="2" id="KW-1133">Transmembrane helix</keyword>
<feature type="compositionally biased region" description="Basic and acidic residues" evidence="1">
    <location>
        <begin position="21"/>
        <end position="31"/>
    </location>
</feature>
<sequence>MQWTSEELNAERTEQPSAPGRESRSHKDSQHRTVPVITIPATSPPLLSFTFTFNFNFNFAFTFTFILILFIALLVLLCFLIFLLQ</sequence>
<reference evidence="3 4" key="1">
    <citation type="submission" date="2019-05" db="EMBL/GenBank/DDBJ databases">
        <title>Another draft genome of Portunus trituberculatus and its Hox gene families provides insights of decapod evolution.</title>
        <authorList>
            <person name="Jeong J.-H."/>
            <person name="Song I."/>
            <person name="Kim S."/>
            <person name="Choi T."/>
            <person name="Kim D."/>
            <person name="Ryu S."/>
            <person name="Kim W."/>
        </authorList>
    </citation>
    <scope>NUCLEOTIDE SEQUENCE [LARGE SCALE GENOMIC DNA]</scope>
    <source>
        <tissue evidence="3">Muscle</tissue>
    </source>
</reference>
<keyword evidence="2" id="KW-0472">Membrane</keyword>
<evidence type="ECO:0000256" key="1">
    <source>
        <dbReference type="SAM" id="MobiDB-lite"/>
    </source>
</evidence>
<proteinExistence type="predicted"/>